<keyword evidence="1" id="KW-0472">Membrane</keyword>
<comment type="caution">
    <text evidence="4">The sequence shown here is derived from an EMBL/GenBank/DDBJ whole genome shotgun (WGS) entry which is preliminary data.</text>
</comment>
<dbReference type="EMBL" id="JABAHZ010000001">
    <property type="protein sequence ID" value="NLR77268.1"/>
    <property type="molecule type" value="Genomic_DNA"/>
</dbReference>
<proteinExistence type="predicted"/>
<evidence type="ECO:0000313" key="5">
    <source>
        <dbReference type="Proteomes" id="UP000552864"/>
    </source>
</evidence>
<dbReference type="Proteomes" id="UP000552864">
    <property type="component" value="Unassembled WGS sequence"/>
</dbReference>
<evidence type="ECO:0000313" key="4">
    <source>
        <dbReference type="EMBL" id="NLR77268.1"/>
    </source>
</evidence>
<feature type="domain" description="FecR protein" evidence="2">
    <location>
        <begin position="179"/>
        <end position="271"/>
    </location>
</feature>
<feature type="transmembrane region" description="Helical" evidence="1">
    <location>
        <begin position="86"/>
        <end position="108"/>
    </location>
</feature>
<dbReference type="InterPro" id="IPR012373">
    <property type="entry name" value="Ferrdict_sens_TM"/>
</dbReference>
<feature type="domain" description="Protein FecR C-terminal" evidence="3">
    <location>
        <begin position="317"/>
        <end position="381"/>
    </location>
</feature>
<accession>A0A847SIR1</accession>
<keyword evidence="1" id="KW-0812">Transmembrane</keyword>
<dbReference type="GO" id="GO:0016989">
    <property type="term" value="F:sigma factor antagonist activity"/>
    <property type="evidence" value="ECO:0007669"/>
    <property type="project" value="TreeGrafter"/>
</dbReference>
<protein>
    <submittedName>
        <fullName evidence="4">FecR family protein</fullName>
    </submittedName>
</protein>
<dbReference type="AlphaFoldDB" id="A0A847SIR1"/>
<dbReference type="InterPro" id="IPR032508">
    <property type="entry name" value="FecR_C"/>
</dbReference>
<evidence type="ECO:0000256" key="1">
    <source>
        <dbReference type="SAM" id="Phobius"/>
    </source>
</evidence>
<dbReference type="PANTHER" id="PTHR30273:SF2">
    <property type="entry name" value="PROTEIN FECR"/>
    <property type="match status" value="1"/>
</dbReference>
<organism evidence="4 5">
    <name type="scientific">Chitinophaga eiseniae</name>
    <dbReference type="NCBI Taxonomy" id="634771"/>
    <lineage>
        <taxon>Bacteria</taxon>
        <taxon>Pseudomonadati</taxon>
        <taxon>Bacteroidota</taxon>
        <taxon>Chitinophagia</taxon>
        <taxon>Chitinophagales</taxon>
        <taxon>Chitinophagaceae</taxon>
        <taxon>Chitinophaga</taxon>
    </lineage>
</organism>
<evidence type="ECO:0000259" key="3">
    <source>
        <dbReference type="Pfam" id="PF16344"/>
    </source>
</evidence>
<keyword evidence="5" id="KW-1185">Reference proteome</keyword>
<dbReference type="Pfam" id="PF04773">
    <property type="entry name" value="FecR"/>
    <property type="match status" value="1"/>
</dbReference>
<keyword evidence="1" id="KW-1133">Transmembrane helix</keyword>
<reference evidence="4 5" key="1">
    <citation type="submission" date="2020-04" db="EMBL/GenBank/DDBJ databases">
        <authorList>
            <person name="Yin C."/>
        </authorList>
    </citation>
    <scope>NUCLEOTIDE SEQUENCE [LARGE SCALE GENOMIC DNA]</scope>
    <source>
        <strain evidence="4 5">Ak56</strain>
    </source>
</reference>
<sequence>MIPDQEYIEQLMLEKLSGDITPEDDHLLLQLMEKYPVVASRFHGLEQQLHHPDARQYLDNLDEAQLWEARRHLFQQTPVRPIRRQWLYRAAAVTLILLSGSVLGYLFYPDRSAMPEAKNNPPAVEPRIMLQLASGETIDLSDTTQASLLHVGAAQMHLSAQGMQYEARASDTSTAMNRLQVPAGRDYKLTLSDSTEVWLNAMSEIRFPVAFNSRSREVFVSGEAYFTVKKESNRPFIVHTGQVSVNVLGTTFNVNTYTNTHPKISLASGKVSLQNTASRETVQLTPGYEAILNIPSGKGFQVGEFNPRNTLSWMEGKYYFKNSSLKEIAAVIKRLFDTNVVFNTPGAENVSITGVLVKKDGLMEFMDNLSKTTDVRYQLTDGVLHIL</sequence>
<dbReference type="PANTHER" id="PTHR30273">
    <property type="entry name" value="PERIPLASMIC SIGNAL SENSOR AND SIGMA FACTOR ACTIVATOR FECR-RELATED"/>
    <property type="match status" value="1"/>
</dbReference>
<evidence type="ECO:0000259" key="2">
    <source>
        <dbReference type="Pfam" id="PF04773"/>
    </source>
</evidence>
<name>A0A847SIR1_9BACT</name>
<dbReference type="RefSeq" id="WP_168736679.1">
    <property type="nucleotide sequence ID" value="NZ_JABAHZ010000001.1"/>
</dbReference>
<dbReference type="InterPro" id="IPR006860">
    <property type="entry name" value="FecR"/>
</dbReference>
<dbReference type="Gene3D" id="2.60.120.1440">
    <property type="match status" value="1"/>
</dbReference>
<gene>
    <name evidence="4" type="ORF">HGH91_01445</name>
</gene>
<dbReference type="Gene3D" id="3.55.50.30">
    <property type="match status" value="1"/>
</dbReference>
<dbReference type="Pfam" id="PF16344">
    <property type="entry name" value="FecR_C"/>
    <property type="match status" value="1"/>
</dbReference>